<feature type="compositionally biased region" description="Basic and acidic residues" evidence="1">
    <location>
        <begin position="68"/>
        <end position="79"/>
    </location>
</feature>
<name>A0A383UQ37_BLUHO</name>
<evidence type="ECO:0000313" key="2">
    <source>
        <dbReference type="EMBL" id="SZF01987.1"/>
    </source>
</evidence>
<gene>
    <name evidence="2" type="ORF">BLGHR1_12764</name>
</gene>
<dbReference type="EMBL" id="UNSH01000041">
    <property type="protein sequence ID" value="SZF01987.1"/>
    <property type="molecule type" value="Genomic_DNA"/>
</dbReference>
<protein>
    <submittedName>
        <fullName evidence="2">Uncharacterized protein</fullName>
    </submittedName>
</protein>
<dbReference type="AlphaFoldDB" id="A0A383UQ37"/>
<dbReference type="VEuPathDB" id="FungiDB:BLGHR1_12764"/>
<reference evidence="2 3" key="1">
    <citation type="submission" date="2017-11" db="EMBL/GenBank/DDBJ databases">
        <authorList>
            <person name="Kracher B."/>
        </authorList>
    </citation>
    <scope>NUCLEOTIDE SEQUENCE [LARGE SCALE GENOMIC DNA]</scope>
    <source>
        <strain evidence="2 3">RACE1</strain>
    </source>
</reference>
<accession>A0A383UQ37</accession>
<feature type="region of interest" description="Disordered" evidence="1">
    <location>
        <begin position="68"/>
        <end position="94"/>
    </location>
</feature>
<dbReference type="Proteomes" id="UP000275772">
    <property type="component" value="Unassembled WGS sequence"/>
</dbReference>
<proteinExistence type="predicted"/>
<evidence type="ECO:0000313" key="3">
    <source>
        <dbReference type="Proteomes" id="UP000275772"/>
    </source>
</evidence>
<evidence type="ECO:0000256" key="1">
    <source>
        <dbReference type="SAM" id="MobiDB-lite"/>
    </source>
</evidence>
<organism evidence="2 3">
    <name type="scientific">Blumeria hordei</name>
    <name type="common">Barley powdery mildew</name>
    <name type="synonym">Blumeria graminis f. sp. hordei</name>
    <dbReference type="NCBI Taxonomy" id="2867405"/>
    <lineage>
        <taxon>Eukaryota</taxon>
        <taxon>Fungi</taxon>
        <taxon>Dikarya</taxon>
        <taxon>Ascomycota</taxon>
        <taxon>Pezizomycotina</taxon>
        <taxon>Leotiomycetes</taxon>
        <taxon>Erysiphales</taxon>
        <taxon>Erysiphaceae</taxon>
        <taxon>Blumeria</taxon>
    </lineage>
</organism>
<sequence length="94" mass="11059">MAARGILTAKMLEFERQAGKRFQENEAMAAERNRMLEELGTIQREQNRILEEKHAMSKYYESEALKHAEETRKHRENMAMEKSLARTVMTSRLS</sequence>